<evidence type="ECO:0000259" key="3">
    <source>
        <dbReference type="PROSITE" id="PS50076"/>
    </source>
</evidence>
<dbReference type="InterPro" id="IPR018253">
    <property type="entry name" value="DnaJ_domain_CS"/>
</dbReference>
<dbReference type="Pfam" id="PF01556">
    <property type="entry name" value="DnaJ_C"/>
    <property type="match status" value="1"/>
</dbReference>
<dbReference type="CDD" id="cd10747">
    <property type="entry name" value="DnaJ_C"/>
    <property type="match status" value="1"/>
</dbReference>
<dbReference type="InterPro" id="IPR008971">
    <property type="entry name" value="HSP40/DnaJ_pept-bd"/>
</dbReference>
<dbReference type="Proteomes" id="UP001549106">
    <property type="component" value="Unassembled WGS sequence"/>
</dbReference>
<dbReference type="InterPro" id="IPR001623">
    <property type="entry name" value="DnaJ_domain"/>
</dbReference>
<keyword evidence="5" id="KW-1185">Reference proteome</keyword>
<sequence>MAKRDYYEVLEVGRNADEKEIKRAYRKLAKQYHPDMNPGDKKAEQKFKEITEAYNVLSDTEKKKLYDQFGFAAFEEGFSAENAGGFSGRGNGFGGFDFGRDGNGAYREYHFENGNMDDIFGDIFGDMFHGQGGRTGRGRAGFGSGFSGNSGFRGYQDFGGRQGTGRGSDLRSEVSVSFKEAVFGCDRMLQLSDPNGKAQKLQVHIPAGIEDGKSIRLKGKGNPGYGGGASGDLFLKVHVEPETGWERKGQDIYTIAEIPFMTAVLGGEAKFSTLYGDVMCRIPAGTQCGGKIRLRGKGVPSMQNPSVKGDQYVTIQIQVPKAVSREAAQKLKEYGMAMDRSCSGRRGSAV</sequence>
<evidence type="ECO:0000313" key="4">
    <source>
        <dbReference type="EMBL" id="MET3749581.1"/>
    </source>
</evidence>
<dbReference type="SUPFAM" id="SSF46565">
    <property type="entry name" value="Chaperone J-domain"/>
    <property type="match status" value="1"/>
</dbReference>
<keyword evidence="2" id="KW-0143">Chaperone</keyword>
<dbReference type="RefSeq" id="WP_301910508.1">
    <property type="nucleotide sequence ID" value="NZ_JANJZT010000004.1"/>
</dbReference>
<dbReference type="CDD" id="cd06257">
    <property type="entry name" value="DnaJ"/>
    <property type="match status" value="1"/>
</dbReference>
<dbReference type="Gene3D" id="1.10.287.110">
    <property type="entry name" value="DnaJ domain"/>
    <property type="match status" value="1"/>
</dbReference>
<dbReference type="Gene3D" id="2.60.260.20">
    <property type="entry name" value="Urease metallochaperone UreE, N-terminal domain"/>
    <property type="match status" value="2"/>
</dbReference>
<dbReference type="SMART" id="SM00271">
    <property type="entry name" value="DnaJ"/>
    <property type="match status" value="1"/>
</dbReference>
<dbReference type="InterPro" id="IPR002939">
    <property type="entry name" value="DnaJ_C"/>
</dbReference>
<feature type="domain" description="J" evidence="3">
    <location>
        <begin position="5"/>
        <end position="70"/>
    </location>
</feature>
<dbReference type="Pfam" id="PF00226">
    <property type="entry name" value="DnaJ"/>
    <property type="match status" value="1"/>
</dbReference>
<accession>A0ABV2LZG5</accession>
<dbReference type="EMBL" id="JBEPMJ010000004">
    <property type="protein sequence ID" value="MET3749581.1"/>
    <property type="molecule type" value="Genomic_DNA"/>
</dbReference>
<name>A0ABV2LZG5_9FIRM</name>
<dbReference type="PANTHER" id="PTHR43096">
    <property type="entry name" value="DNAJ HOMOLOG 1, MITOCHONDRIAL-RELATED"/>
    <property type="match status" value="1"/>
</dbReference>
<keyword evidence="1" id="KW-0235">DNA replication</keyword>
<dbReference type="SUPFAM" id="SSF49493">
    <property type="entry name" value="HSP40/DnaJ peptide-binding domain"/>
    <property type="match status" value="2"/>
</dbReference>
<comment type="caution">
    <text evidence="4">The sequence shown here is derived from an EMBL/GenBank/DDBJ whole genome shotgun (WGS) entry which is preliminary data.</text>
</comment>
<gene>
    <name evidence="4" type="ORF">ABID24_000815</name>
</gene>
<dbReference type="PROSITE" id="PS00636">
    <property type="entry name" value="DNAJ_1"/>
    <property type="match status" value="1"/>
</dbReference>
<dbReference type="PRINTS" id="PR00625">
    <property type="entry name" value="JDOMAIN"/>
</dbReference>
<protein>
    <submittedName>
        <fullName evidence="4">Molecular chaperone DnaJ</fullName>
    </submittedName>
</protein>
<proteinExistence type="predicted"/>
<organism evidence="4 5">
    <name type="scientific">Blautia caecimuris</name>
    <dbReference type="NCBI Taxonomy" id="1796615"/>
    <lineage>
        <taxon>Bacteria</taxon>
        <taxon>Bacillati</taxon>
        <taxon>Bacillota</taxon>
        <taxon>Clostridia</taxon>
        <taxon>Lachnospirales</taxon>
        <taxon>Lachnospiraceae</taxon>
        <taxon>Blautia</taxon>
    </lineage>
</organism>
<dbReference type="PANTHER" id="PTHR43096:SF48">
    <property type="entry name" value="CHAPERONE PROTEIN DNAJ"/>
    <property type="match status" value="1"/>
</dbReference>
<evidence type="ECO:0000256" key="1">
    <source>
        <dbReference type="ARBA" id="ARBA00022705"/>
    </source>
</evidence>
<reference evidence="4 5" key="1">
    <citation type="submission" date="2024-06" db="EMBL/GenBank/DDBJ databases">
        <title>Genomic Encyclopedia of Type Strains, Phase IV (KMG-IV): sequencing the most valuable type-strain genomes for metagenomic binning, comparative biology and taxonomic classification.</title>
        <authorList>
            <person name="Goeker M."/>
        </authorList>
    </citation>
    <scope>NUCLEOTIDE SEQUENCE [LARGE SCALE GENOMIC DNA]</scope>
    <source>
        <strain evidence="4 5">DSM 29492</strain>
    </source>
</reference>
<dbReference type="InterPro" id="IPR036869">
    <property type="entry name" value="J_dom_sf"/>
</dbReference>
<dbReference type="PROSITE" id="PS50076">
    <property type="entry name" value="DNAJ_2"/>
    <property type="match status" value="1"/>
</dbReference>
<evidence type="ECO:0000313" key="5">
    <source>
        <dbReference type="Proteomes" id="UP001549106"/>
    </source>
</evidence>
<evidence type="ECO:0000256" key="2">
    <source>
        <dbReference type="ARBA" id="ARBA00023186"/>
    </source>
</evidence>